<proteinExistence type="predicted"/>
<keyword evidence="1" id="KW-0472">Membrane</keyword>
<gene>
    <name evidence="2" type="ORF">NA56DRAFT_713574</name>
</gene>
<keyword evidence="3" id="KW-1185">Reference proteome</keyword>
<dbReference type="EMBL" id="KZ613570">
    <property type="protein sequence ID" value="PMD12042.1"/>
    <property type="molecule type" value="Genomic_DNA"/>
</dbReference>
<keyword evidence="1" id="KW-0812">Transmembrane</keyword>
<keyword evidence="1" id="KW-1133">Transmembrane helix</keyword>
<evidence type="ECO:0000313" key="2">
    <source>
        <dbReference type="EMBL" id="PMD12042.1"/>
    </source>
</evidence>
<dbReference type="Proteomes" id="UP000235672">
    <property type="component" value="Unassembled WGS sequence"/>
</dbReference>
<name>A0A2J6PDB6_9HELO</name>
<dbReference type="OrthoDB" id="5287717at2759"/>
<feature type="transmembrane region" description="Helical" evidence="1">
    <location>
        <begin position="384"/>
        <end position="406"/>
    </location>
</feature>
<reference evidence="2 3" key="1">
    <citation type="submission" date="2016-05" db="EMBL/GenBank/DDBJ databases">
        <title>A degradative enzymes factory behind the ericoid mycorrhizal symbiosis.</title>
        <authorList>
            <consortium name="DOE Joint Genome Institute"/>
            <person name="Martino E."/>
            <person name="Morin E."/>
            <person name="Grelet G."/>
            <person name="Kuo A."/>
            <person name="Kohler A."/>
            <person name="Daghino S."/>
            <person name="Barry K."/>
            <person name="Choi C."/>
            <person name="Cichocki N."/>
            <person name="Clum A."/>
            <person name="Copeland A."/>
            <person name="Hainaut M."/>
            <person name="Haridas S."/>
            <person name="Labutti K."/>
            <person name="Lindquist E."/>
            <person name="Lipzen A."/>
            <person name="Khouja H.-R."/>
            <person name="Murat C."/>
            <person name="Ohm R."/>
            <person name="Olson A."/>
            <person name="Spatafora J."/>
            <person name="Veneault-Fourrey C."/>
            <person name="Henrissat B."/>
            <person name="Grigoriev I."/>
            <person name="Martin F."/>
            <person name="Perotto S."/>
        </authorList>
    </citation>
    <scope>NUCLEOTIDE SEQUENCE [LARGE SCALE GENOMIC DNA]</scope>
    <source>
        <strain evidence="2 3">UAMH 7357</strain>
    </source>
</reference>
<dbReference type="AlphaFoldDB" id="A0A2J6PDB6"/>
<evidence type="ECO:0000256" key="1">
    <source>
        <dbReference type="SAM" id="Phobius"/>
    </source>
</evidence>
<evidence type="ECO:0000313" key="3">
    <source>
        <dbReference type="Proteomes" id="UP000235672"/>
    </source>
</evidence>
<sequence length="442" mass="48976">METQDGYKVGTIPGTNLIGVNQISMGVRANSDIINAGTQLWGLDSAPTVPSGAALYVPRNSSIIANVSKPNMLPSDAMEVFLTAQASVPITGSIWGLVLKYNCFEVHNLDEFTILNRRINSSNPAYVQFPVYNATDIAYFYTLDDGSSISVLSQLRTGLINVVAFADVGMSTGMGSILKHTEPWGYTGANSGLDQEEVFEMALWQTFWNVPGTTGNYINVQDPIPELEDQHDDPYNEFGANYTALIPTLSLGVPLMFLQLKQPDETNFLDFGDWGLGIGDWDPLLPIGNYSVDYTVLSNNYNWLELLFVAAQAEINPEDSAFNFLNYNSLIQTPQLQDAFIAAYQQYALQLMFYDTAGKPLENDNVTAAIPWTILQAGGGVPPILVVITMVIWAVGCAGLSLVYGFRKRWAETFDDEYLYYFCEKSDDEKWKLPKLEILKKV</sequence>
<accession>A0A2J6PDB6</accession>
<organism evidence="2 3">
    <name type="scientific">Hyaloscypha hepaticicola</name>
    <dbReference type="NCBI Taxonomy" id="2082293"/>
    <lineage>
        <taxon>Eukaryota</taxon>
        <taxon>Fungi</taxon>
        <taxon>Dikarya</taxon>
        <taxon>Ascomycota</taxon>
        <taxon>Pezizomycotina</taxon>
        <taxon>Leotiomycetes</taxon>
        <taxon>Helotiales</taxon>
        <taxon>Hyaloscyphaceae</taxon>
        <taxon>Hyaloscypha</taxon>
    </lineage>
</organism>
<protein>
    <submittedName>
        <fullName evidence="2">Uncharacterized protein</fullName>
    </submittedName>
</protein>